<comment type="caution">
    <text evidence="1">The sequence shown here is derived from an EMBL/GenBank/DDBJ whole genome shotgun (WGS) entry which is preliminary data.</text>
</comment>
<evidence type="ECO:0000313" key="1">
    <source>
        <dbReference type="EMBL" id="MBO2010934.1"/>
    </source>
</evidence>
<sequence length="140" mass="15373">MSLALLASEARAQCGCVGYEQVPLVMQRKKGKGSLEQPLLAHRAGQVLFVVRGSEPDSASLFVGGRLQKQWRLRTTEDGAAYAANGIEVALNGTQDITLVNHTKKQCACFSITDKFRIVNVFVSPHTWWVTKTNLTVVIE</sequence>
<proteinExistence type="predicted"/>
<evidence type="ECO:0000313" key="2">
    <source>
        <dbReference type="Proteomes" id="UP000664369"/>
    </source>
</evidence>
<accession>A0ABS3QI73</accession>
<protein>
    <submittedName>
        <fullName evidence="1">Uncharacterized protein</fullName>
    </submittedName>
</protein>
<reference evidence="1 2" key="1">
    <citation type="submission" date="2021-03" db="EMBL/GenBank/DDBJ databases">
        <authorList>
            <person name="Kim M.K."/>
        </authorList>
    </citation>
    <scope>NUCLEOTIDE SEQUENCE [LARGE SCALE GENOMIC DNA]</scope>
    <source>
        <strain evidence="1 2">BT442</strain>
    </source>
</reference>
<dbReference type="Proteomes" id="UP000664369">
    <property type="component" value="Unassembled WGS sequence"/>
</dbReference>
<gene>
    <name evidence="1" type="ORF">J4E00_17875</name>
</gene>
<dbReference type="EMBL" id="JAGETZ010000009">
    <property type="protein sequence ID" value="MBO2010934.1"/>
    <property type="molecule type" value="Genomic_DNA"/>
</dbReference>
<name>A0ABS3QI73_9BACT</name>
<organism evidence="1 2">
    <name type="scientific">Hymenobacter negativus</name>
    <dbReference type="NCBI Taxonomy" id="2795026"/>
    <lineage>
        <taxon>Bacteria</taxon>
        <taxon>Pseudomonadati</taxon>
        <taxon>Bacteroidota</taxon>
        <taxon>Cytophagia</taxon>
        <taxon>Cytophagales</taxon>
        <taxon>Hymenobacteraceae</taxon>
        <taxon>Hymenobacter</taxon>
    </lineage>
</organism>
<keyword evidence="2" id="KW-1185">Reference proteome</keyword>